<evidence type="ECO:0000256" key="2">
    <source>
        <dbReference type="ARBA" id="ARBA00023002"/>
    </source>
</evidence>
<comment type="cofactor">
    <cofactor evidence="1">
        <name>thiamine diphosphate</name>
        <dbReference type="ChEBI" id="CHEBI:58937"/>
    </cofactor>
</comment>
<feature type="domain" description="Dehydrogenase E1 component" evidence="4">
    <location>
        <begin position="37"/>
        <end position="333"/>
    </location>
</feature>
<proteinExistence type="predicted"/>
<evidence type="ECO:0000256" key="1">
    <source>
        <dbReference type="ARBA" id="ARBA00001964"/>
    </source>
</evidence>
<dbReference type="GO" id="GO:0006086">
    <property type="term" value="P:pyruvate decarboxylation to acetyl-CoA"/>
    <property type="evidence" value="ECO:0007669"/>
    <property type="project" value="TreeGrafter"/>
</dbReference>
<evidence type="ECO:0000259" key="4">
    <source>
        <dbReference type="Pfam" id="PF00676"/>
    </source>
</evidence>
<keyword evidence="3" id="KW-0786">Thiamine pyrophosphate</keyword>
<dbReference type="EMBL" id="VSSQ01014453">
    <property type="protein sequence ID" value="MPM53688.1"/>
    <property type="molecule type" value="Genomic_DNA"/>
</dbReference>
<dbReference type="AlphaFoldDB" id="A0A645ALT0"/>
<dbReference type="PANTHER" id="PTHR11516">
    <property type="entry name" value="PYRUVATE DEHYDROGENASE E1 COMPONENT, ALPHA SUBUNIT BACTERIAL AND ORGANELLAR"/>
    <property type="match status" value="1"/>
</dbReference>
<keyword evidence="2 5" id="KW-0560">Oxidoreductase</keyword>
<dbReference type="PANTHER" id="PTHR11516:SF60">
    <property type="entry name" value="PYRUVATE DEHYDROGENASE E1 COMPONENT SUBUNIT ALPHA"/>
    <property type="match status" value="1"/>
</dbReference>
<dbReference type="InterPro" id="IPR029061">
    <property type="entry name" value="THDP-binding"/>
</dbReference>
<dbReference type="InterPro" id="IPR001017">
    <property type="entry name" value="DH_E1"/>
</dbReference>
<comment type="caution">
    <text evidence="5">The sequence shown here is derived from an EMBL/GenBank/DDBJ whole genome shotgun (WGS) entry which is preliminary data.</text>
</comment>
<sequence>MPLTVEEIRQELAFDPKREKQLLKQLPQDKLVSLLRNMMLTRHFEETAESLYMRGLVHGTMHLSIGMEASPIGSIAALGPEDYIIHHHRGHGHTIAMGADLSLMFGEFLGKEEGYNRGRGGSMHIADITGRNLGATGIVGGGFTNAVGIGLALKMRKSKSIVMAFFGDGATNEGEFHESFNMASIWQLPIVWVCDNNQYGMSMAAEKVMPNRHVSERVLSYHIPAVTVDGNDVLAVYDAVSKAVDYVRAGNGPSMVENLTYRWRGHSKSDRNLYRTPEEMESWKHNDPIVRYSQTLINNKVLSGADVEGLDQHSLDTIEKAAEVAQTFAEPSPENMEDEVYAA</sequence>
<dbReference type="Gene3D" id="3.40.50.970">
    <property type="match status" value="1"/>
</dbReference>
<dbReference type="EC" id="1.1.1.-" evidence="5"/>
<accession>A0A645ALT0</accession>
<organism evidence="5">
    <name type="scientific">bioreactor metagenome</name>
    <dbReference type="NCBI Taxonomy" id="1076179"/>
    <lineage>
        <taxon>unclassified sequences</taxon>
        <taxon>metagenomes</taxon>
        <taxon>ecological metagenomes</taxon>
    </lineage>
</organism>
<dbReference type="Pfam" id="PF00676">
    <property type="entry name" value="E1_dh"/>
    <property type="match status" value="1"/>
</dbReference>
<dbReference type="InterPro" id="IPR050642">
    <property type="entry name" value="PDH_E1_Alpha_Subunit"/>
</dbReference>
<name>A0A645ALT0_9ZZZZ</name>
<evidence type="ECO:0000256" key="3">
    <source>
        <dbReference type="ARBA" id="ARBA00023052"/>
    </source>
</evidence>
<evidence type="ECO:0000313" key="5">
    <source>
        <dbReference type="EMBL" id="MPM53688.1"/>
    </source>
</evidence>
<protein>
    <submittedName>
        <fullName evidence="5">Acetoin:2,6-dichlorophenolindophenol oxidoreductase subunit alpha</fullName>
        <ecNumber evidence="5">1.1.1.-</ecNumber>
    </submittedName>
</protein>
<dbReference type="CDD" id="cd02000">
    <property type="entry name" value="TPP_E1_PDC_ADC_BCADC"/>
    <property type="match status" value="1"/>
</dbReference>
<gene>
    <name evidence="5" type="primary">acoA_15</name>
    <name evidence="5" type="ORF">SDC9_100457</name>
</gene>
<reference evidence="5" key="1">
    <citation type="submission" date="2019-08" db="EMBL/GenBank/DDBJ databases">
        <authorList>
            <person name="Kucharzyk K."/>
            <person name="Murdoch R.W."/>
            <person name="Higgins S."/>
            <person name="Loffler F."/>
        </authorList>
    </citation>
    <scope>NUCLEOTIDE SEQUENCE</scope>
</reference>
<dbReference type="GO" id="GO:0004739">
    <property type="term" value="F:pyruvate dehydrogenase (acetyl-transferring) activity"/>
    <property type="evidence" value="ECO:0007669"/>
    <property type="project" value="TreeGrafter"/>
</dbReference>
<dbReference type="SUPFAM" id="SSF52518">
    <property type="entry name" value="Thiamin diphosphate-binding fold (THDP-binding)"/>
    <property type="match status" value="1"/>
</dbReference>